<accession>B3MXS3</accession>
<dbReference type="EMBL" id="CH902630">
    <property type="protein sequence ID" value="EDV38538.1"/>
    <property type="molecule type" value="Genomic_DNA"/>
</dbReference>
<name>B3MXS3_DROAN</name>
<dbReference type="KEGG" id="dan:6502143"/>
<dbReference type="InParanoid" id="B3MXS3"/>
<gene>
    <name evidence="3" type="primary">Dana\GF19383</name>
    <name evidence="3" type="synonym">dana_GLEANR_21425</name>
    <name evidence="3" type="ORF">GF19383</name>
</gene>
<dbReference type="PhylomeDB" id="B3MXS3"/>
<dbReference type="Gene3D" id="2.60.200.20">
    <property type="match status" value="1"/>
</dbReference>
<dbReference type="InterPro" id="IPR000253">
    <property type="entry name" value="FHA_dom"/>
</dbReference>
<dbReference type="AlphaFoldDB" id="B3MXS3"/>
<dbReference type="SMART" id="SM00240">
    <property type="entry name" value="FHA"/>
    <property type="match status" value="1"/>
</dbReference>
<dbReference type="Proteomes" id="UP000007801">
    <property type="component" value="Unassembled WGS sequence"/>
</dbReference>
<protein>
    <recommendedName>
        <fullName evidence="2">FHA domain-containing protein</fullName>
    </recommendedName>
</protein>
<feature type="compositionally biased region" description="Low complexity" evidence="1">
    <location>
        <begin position="133"/>
        <end position="160"/>
    </location>
</feature>
<evidence type="ECO:0000259" key="2">
    <source>
        <dbReference type="PROSITE" id="PS50006"/>
    </source>
</evidence>
<feature type="domain" description="FHA" evidence="2">
    <location>
        <begin position="21"/>
        <end position="70"/>
    </location>
</feature>
<proteinExistence type="predicted"/>
<dbReference type="STRING" id="7217.B3MXS3"/>
<dbReference type="PROSITE" id="PS50006">
    <property type="entry name" value="FHA_DOMAIN"/>
    <property type="match status" value="1"/>
</dbReference>
<organism evidence="3 4">
    <name type="scientific">Drosophila ananassae</name>
    <name type="common">Fruit fly</name>
    <dbReference type="NCBI Taxonomy" id="7217"/>
    <lineage>
        <taxon>Eukaryota</taxon>
        <taxon>Metazoa</taxon>
        <taxon>Ecdysozoa</taxon>
        <taxon>Arthropoda</taxon>
        <taxon>Hexapoda</taxon>
        <taxon>Insecta</taxon>
        <taxon>Pterygota</taxon>
        <taxon>Neoptera</taxon>
        <taxon>Endopterygota</taxon>
        <taxon>Diptera</taxon>
        <taxon>Brachycera</taxon>
        <taxon>Muscomorpha</taxon>
        <taxon>Ephydroidea</taxon>
        <taxon>Drosophilidae</taxon>
        <taxon>Drosophila</taxon>
        <taxon>Sophophora</taxon>
    </lineage>
</organism>
<dbReference type="Pfam" id="PF00498">
    <property type="entry name" value="FHA"/>
    <property type="match status" value="1"/>
</dbReference>
<dbReference type="HOGENOM" id="CLU_135232_1_0_1"/>
<evidence type="ECO:0000313" key="3">
    <source>
        <dbReference type="EMBL" id="EDV38538.1"/>
    </source>
</evidence>
<dbReference type="eggNOG" id="KOG1801">
    <property type="taxonomic scope" value="Eukaryota"/>
</dbReference>
<dbReference type="GeneID" id="6502143"/>
<evidence type="ECO:0000256" key="1">
    <source>
        <dbReference type="SAM" id="MobiDB-lite"/>
    </source>
</evidence>
<dbReference type="OMA" id="YMSRFHA"/>
<dbReference type="InterPro" id="IPR008984">
    <property type="entry name" value="SMAD_FHA_dom_sf"/>
</dbReference>
<keyword evidence="4" id="KW-1185">Reference proteome</keyword>
<feature type="region of interest" description="Disordered" evidence="1">
    <location>
        <begin position="112"/>
        <end position="160"/>
    </location>
</feature>
<sequence>MNFYLEHVLSGDKVYLVRGDNTLGRNPSCTWIMNYDYMSRFHAVIVVKRETLFIKELDSLNGVFLNYSRIGSELREVFVGDDISFGVDIDPSVEQQLPWTFGIFTVKAEPAPAQNMDRTKKNNNGDKAPPTNNPLITIKTPTKPTTNPNPTNTATTVAAS</sequence>
<evidence type="ECO:0000313" key="4">
    <source>
        <dbReference type="Proteomes" id="UP000007801"/>
    </source>
</evidence>
<dbReference type="CDD" id="cd00060">
    <property type="entry name" value="FHA"/>
    <property type="match status" value="1"/>
</dbReference>
<reference evidence="3 4" key="1">
    <citation type="journal article" date="2007" name="Nature">
        <title>Evolution of genes and genomes on the Drosophila phylogeny.</title>
        <authorList>
            <consortium name="Drosophila 12 Genomes Consortium"/>
            <person name="Clark A.G."/>
            <person name="Eisen M.B."/>
            <person name="Smith D.R."/>
            <person name="Bergman C.M."/>
            <person name="Oliver B."/>
            <person name="Markow T.A."/>
            <person name="Kaufman T.C."/>
            <person name="Kellis M."/>
            <person name="Gelbart W."/>
            <person name="Iyer V.N."/>
            <person name="Pollard D.A."/>
            <person name="Sackton T.B."/>
            <person name="Larracuente A.M."/>
            <person name="Singh N.D."/>
            <person name="Abad J.P."/>
            <person name="Abt D.N."/>
            <person name="Adryan B."/>
            <person name="Aguade M."/>
            <person name="Akashi H."/>
            <person name="Anderson W.W."/>
            <person name="Aquadro C.F."/>
            <person name="Ardell D.H."/>
            <person name="Arguello R."/>
            <person name="Artieri C.G."/>
            <person name="Barbash D.A."/>
            <person name="Barker D."/>
            <person name="Barsanti P."/>
            <person name="Batterham P."/>
            <person name="Batzoglou S."/>
            <person name="Begun D."/>
            <person name="Bhutkar A."/>
            <person name="Blanco E."/>
            <person name="Bosak S.A."/>
            <person name="Bradley R.K."/>
            <person name="Brand A.D."/>
            <person name="Brent M.R."/>
            <person name="Brooks A.N."/>
            <person name="Brown R.H."/>
            <person name="Butlin R.K."/>
            <person name="Caggese C."/>
            <person name="Calvi B.R."/>
            <person name="Bernardo de Carvalho A."/>
            <person name="Caspi A."/>
            <person name="Castrezana S."/>
            <person name="Celniker S.E."/>
            <person name="Chang J.L."/>
            <person name="Chapple C."/>
            <person name="Chatterji S."/>
            <person name="Chinwalla A."/>
            <person name="Civetta A."/>
            <person name="Clifton S.W."/>
            <person name="Comeron J.M."/>
            <person name="Costello J.C."/>
            <person name="Coyne J.A."/>
            <person name="Daub J."/>
            <person name="David R.G."/>
            <person name="Delcher A.L."/>
            <person name="Delehaunty K."/>
            <person name="Do C.B."/>
            <person name="Ebling H."/>
            <person name="Edwards K."/>
            <person name="Eickbush T."/>
            <person name="Evans J.D."/>
            <person name="Filipski A."/>
            <person name="Findeiss S."/>
            <person name="Freyhult E."/>
            <person name="Fulton L."/>
            <person name="Fulton R."/>
            <person name="Garcia A.C."/>
            <person name="Gardiner A."/>
            <person name="Garfield D.A."/>
            <person name="Garvin B.E."/>
            <person name="Gibson G."/>
            <person name="Gilbert D."/>
            <person name="Gnerre S."/>
            <person name="Godfrey J."/>
            <person name="Good R."/>
            <person name="Gotea V."/>
            <person name="Gravely B."/>
            <person name="Greenberg A.J."/>
            <person name="Griffiths-Jones S."/>
            <person name="Gross S."/>
            <person name="Guigo R."/>
            <person name="Gustafson E.A."/>
            <person name="Haerty W."/>
            <person name="Hahn M.W."/>
            <person name="Halligan D.L."/>
            <person name="Halpern A.L."/>
            <person name="Halter G.M."/>
            <person name="Han M.V."/>
            <person name="Heger A."/>
            <person name="Hillier L."/>
            <person name="Hinrichs A.S."/>
            <person name="Holmes I."/>
            <person name="Hoskins R.A."/>
            <person name="Hubisz M.J."/>
            <person name="Hultmark D."/>
            <person name="Huntley M.A."/>
            <person name="Jaffe D.B."/>
            <person name="Jagadeeshan S."/>
            <person name="Jeck W.R."/>
            <person name="Johnson J."/>
            <person name="Jones C.D."/>
            <person name="Jordan W.C."/>
            <person name="Karpen G.H."/>
            <person name="Kataoka E."/>
            <person name="Keightley P.D."/>
            <person name="Kheradpour P."/>
            <person name="Kirkness E.F."/>
            <person name="Koerich L.B."/>
            <person name="Kristiansen K."/>
            <person name="Kudrna D."/>
            <person name="Kulathinal R.J."/>
            <person name="Kumar S."/>
            <person name="Kwok R."/>
            <person name="Lander E."/>
            <person name="Langley C.H."/>
            <person name="Lapoint R."/>
            <person name="Lazzaro B.P."/>
            <person name="Lee S.J."/>
            <person name="Levesque L."/>
            <person name="Li R."/>
            <person name="Lin C.F."/>
            <person name="Lin M.F."/>
            <person name="Lindblad-Toh K."/>
            <person name="Llopart A."/>
            <person name="Long M."/>
            <person name="Low L."/>
            <person name="Lozovsky E."/>
            <person name="Lu J."/>
            <person name="Luo M."/>
            <person name="Machado C.A."/>
            <person name="Makalowski W."/>
            <person name="Marzo M."/>
            <person name="Matsuda M."/>
            <person name="Matzkin L."/>
            <person name="McAllister B."/>
            <person name="McBride C.S."/>
            <person name="McKernan B."/>
            <person name="McKernan K."/>
            <person name="Mendez-Lago M."/>
            <person name="Minx P."/>
            <person name="Mollenhauer M.U."/>
            <person name="Montooth K."/>
            <person name="Mount S.M."/>
            <person name="Mu X."/>
            <person name="Myers E."/>
            <person name="Negre B."/>
            <person name="Newfeld S."/>
            <person name="Nielsen R."/>
            <person name="Noor M.A."/>
            <person name="O'Grady P."/>
            <person name="Pachter L."/>
            <person name="Papaceit M."/>
            <person name="Parisi M.J."/>
            <person name="Parisi M."/>
            <person name="Parts L."/>
            <person name="Pedersen J.S."/>
            <person name="Pesole G."/>
            <person name="Phillippy A.M."/>
            <person name="Ponting C.P."/>
            <person name="Pop M."/>
            <person name="Porcelli D."/>
            <person name="Powell J.R."/>
            <person name="Prohaska S."/>
            <person name="Pruitt K."/>
            <person name="Puig M."/>
            <person name="Quesneville H."/>
            <person name="Ram K.R."/>
            <person name="Rand D."/>
            <person name="Rasmussen M.D."/>
            <person name="Reed L.K."/>
            <person name="Reenan R."/>
            <person name="Reily A."/>
            <person name="Remington K.A."/>
            <person name="Rieger T.T."/>
            <person name="Ritchie M.G."/>
            <person name="Robin C."/>
            <person name="Rogers Y.H."/>
            <person name="Rohde C."/>
            <person name="Rozas J."/>
            <person name="Rubenfield M.J."/>
            <person name="Ruiz A."/>
            <person name="Russo S."/>
            <person name="Salzberg S.L."/>
            <person name="Sanchez-Gracia A."/>
            <person name="Saranga D.J."/>
            <person name="Sato H."/>
            <person name="Schaeffer S.W."/>
            <person name="Schatz M.C."/>
            <person name="Schlenke T."/>
            <person name="Schwartz R."/>
            <person name="Segarra C."/>
            <person name="Singh R.S."/>
            <person name="Sirot L."/>
            <person name="Sirota M."/>
            <person name="Sisneros N.B."/>
            <person name="Smith C.D."/>
            <person name="Smith T.F."/>
            <person name="Spieth J."/>
            <person name="Stage D.E."/>
            <person name="Stark A."/>
            <person name="Stephan W."/>
            <person name="Strausberg R.L."/>
            <person name="Strempel S."/>
            <person name="Sturgill D."/>
            <person name="Sutton G."/>
            <person name="Sutton G.G."/>
            <person name="Tao W."/>
            <person name="Teichmann S."/>
            <person name="Tobari Y.N."/>
            <person name="Tomimura Y."/>
            <person name="Tsolas J.M."/>
            <person name="Valente V.L."/>
            <person name="Venter E."/>
            <person name="Venter J.C."/>
            <person name="Vicario S."/>
            <person name="Vieira F.G."/>
            <person name="Vilella A.J."/>
            <person name="Villasante A."/>
            <person name="Walenz B."/>
            <person name="Wang J."/>
            <person name="Wasserman M."/>
            <person name="Watts T."/>
            <person name="Wilson D."/>
            <person name="Wilson R.K."/>
            <person name="Wing R.A."/>
            <person name="Wolfner M.F."/>
            <person name="Wong A."/>
            <person name="Wong G.K."/>
            <person name="Wu C.I."/>
            <person name="Wu G."/>
            <person name="Yamamoto D."/>
            <person name="Yang H.P."/>
            <person name="Yang S.P."/>
            <person name="Yorke J.A."/>
            <person name="Yoshida K."/>
            <person name="Zdobnov E."/>
            <person name="Zhang P."/>
            <person name="Zhang Y."/>
            <person name="Zimin A.V."/>
            <person name="Baldwin J."/>
            <person name="Abdouelleil A."/>
            <person name="Abdulkadir J."/>
            <person name="Abebe A."/>
            <person name="Abera B."/>
            <person name="Abreu J."/>
            <person name="Acer S.C."/>
            <person name="Aftuck L."/>
            <person name="Alexander A."/>
            <person name="An P."/>
            <person name="Anderson E."/>
            <person name="Anderson S."/>
            <person name="Arachi H."/>
            <person name="Azer M."/>
            <person name="Bachantsang P."/>
            <person name="Barry A."/>
            <person name="Bayul T."/>
            <person name="Berlin A."/>
            <person name="Bessette D."/>
            <person name="Bloom T."/>
            <person name="Blye J."/>
            <person name="Boguslavskiy L."/>
            <person name="Bonnet C."/>
            <person name="Boukhgalter B."/>
            <person name="Bourzgui I."/>
            <person name="Brown A."/>
            <person name="Cahill P."/>
            <person name="Channer S."/>
            <person name="Cheshatsang Y."/>
            <person name="Chuda L."/>
            <person name="Citroen M."/>
            <person name="Collymore A."/>
            <person name="Cooke P."/>
            <person name="Costello M."/>
            <person name="D'Aco K."/>
            <person name="Daza R."/>
            <person name="De Haan G."/>
            <person name="DeGray S."/>
            <person name="DeMaso C."/>
            <person name="Dhargay N."/>
            <person name="Dooley K."/>
            <person name="Dooley E."/>
            <person name="Doricent M."/>
            <person name="Dorje P."/>
            <person name="Dorjee K."/>
            <person name="Dupes A."/>
            <person name="Elong R."/>
            <person name="Falk J."/>
            <person name="Farina A."/>
            <person name="Faro S."/>
            <person name="Ferguson D."/>
            <person name="Fisher S."/>
            <person name="Foley C.D."/>
            <person name="Franke A."/>
            <person name="Friedrich D."/>
            <person name="Gadbois L."/>
            <person name="Gearin G."/>
            <person name="Gearin C.R."/>
            <person name="Giannoukos G."/>
            <person name="Goode T."/>
            <person name="Graham J."/>
            <person name="Grandbois E."/>
            <person name="Grewal S."/>
            <person name="Gyaltsen K."/>
            <person name="Hafez N."/>
            <person name="Hagos B."/>
            <person name="Hall J."/>
            <person name="Henson C."/>
            <person name="Hollinger A."/>
            <person name="Honan T."/>
            <person name="Huard M.D."/>
            <person name="Hughes L."/>
            <person name="Hurhula B."/>
            <person name="Husby M.E."/>
            <person name="Kamat A."/>
            <person name="Kanga B."/>
            <person name="Kashin S."/>
            <person name="Khazanovich D."/>
            <person name="Kisner P."/>
            <person name="Lance K."/>
            <person name="Lara M."/>
            <person name="Lee W."/>
            <person name="Lennon N."/>
            <person name="Letendre F."/>
            <person name="LeVine R."/>
            <person name="Lipovsky A."/>
            <person name="Liu X."/>
            <person name="Liu J."/>
            <person name="Liu S."/>
            <person name="Lokyitsang T."/>
            <person name="Lokyitsang Y."/>
            <person name="Lubonja R."/>
            <person name="Lui A."/>
            <person name="MacDonald P."/>
            <person name="Magnisalis V."/>
            <person name="Maru K."/>
            <person name="Matthews C."/>
            <person name="McCusker W."/>
            <person name="McDonough S."/>
            <person name="Mehta T."/>
            <person name="Meldrim J."/>
            <person name="Meneus L."/>
            <person name="Mihai O."/>
            <person name="Mihalev A."/>
            <person name="Mihova T."/>
            <person name="Mittelman R."/>
            <person name="Mlenga V."/>
            <person name="Montmayeur A."/>
            <person name="Mulrain L."/>
            <person name="Navidi A."/>
            <person name="Naylor J."/>
            <person name="Negash T."/>
            <person name="Nguyen T."/>
            <person name="Nguyen N."/>
            <person name="Nicol R."/>
            <person name="Norbu C."/>
            <person name="Norbu N."/>
            <person name="Novod N."/>
            <person name="O'Neill B."/>
            <person name="Osman S."/>
            <person name="Markiewicz E."/>
            <person name="Oyono O.L."/>
            <person name="Patti C."/>
            <person name="Phunkhang P."/>
            <person name="Pierre F."/>
            <person name="Priest M."/>
            <person name="Raghuraman S."/>
            <person name="Rege F."/>
            <person name="Reyes R."/>
            <person name="Rise C."/>
            <person name="Rogov P."/>
            <person name="Ross K."/>
            <person name="Ryan E."/>
            <person name="Settipalli S."/>
            <person name="Shea T."/>
            <person name="Sherpa N."/>
            <person name="Shi L."/>
            <person name="Shih D."/>
            <person name="Sparrow T."/>
            <person name="Spaulding J."/>
            <person name="Stalker J."/>
            <person name="Stange-Thomann N."/>
            <person name="Stavropoulos S."/>
            <person name="Stone C."/>
            <person name="Strader C."/>
            <person name="Tesfaye S."/>
            <person name="Thomson T."/>
            <person name="Thoulutsang Y."/>
            <person name="Thoulutsang D."/>
            <person name="Topham K."/>
            <person name="Topping I."/>
            <person name="Tsamla T."/>
            <person name="Vassiliev H."/>
            <person name="Vo A."/>
            <person name="Wangchuk T."/>
            <person name="Wangdi T."/>
            <person name="Weiand M."/>
            <person name="Wilkinson J."/>
            <person name="Wilson A."/>
            <person name="Yadav S."/>
            <person name="Young G."/>
            <person name="Yu Q."/>
            <person name="Zembek L."/>
            <person name="Zhong D."/>
            <person name="Zimmer A."/>
            <person name="Zwirko Z."/>
            <person name="Jaffe D.B."/>
            <person name="Alvarez P."/>
            <person name="Brockman W."/>
            <person name="Butler J."/>
            <person name="Chin C."/>
            <person name="Gnerre S."/>
            <person name="Grabherr M."/>
            <person name="Kleber M."/>
            <person name="Mauceli E."/>
            <person name="MacCallum I."/>
        </authorList>
    </citation>
    <scope>NUCLEOTIDE SEQUENCE [LARGE SCALE GENOMIC DNA]</scope>
    <source>
        <strain evidence="4">Tucson 14024-0371.13</strain>
    </source>
</reference>
<dbReference type="SUPFAM" id="SSF49879">
    <property type="entry name" value="SMAD/FHA domain"/>
    <property type="match status" value="1"/>
</dbReference>
<dbReference type="OrthoDB" id="552194at2759"/>